<dbReference type="InterPro" id="IPR049492">
    <property type="entry name" value="BD-FAE-like_dom"/>
</dbReference>
<protein>
    <submittedName>
        <fullName evidence="3">Alpha/beta fold hydrolase</fullName>
    </submittedName>
</protein>
<dbReference type="PANTHER" id="PTHR48081">
    <property type="entry name" value="AB HYDROLASE SUPERFAMILY PROTEIN C4A8.06C"/>
    <property type="match status" value="1"/>
</dbReference>
<dbReference type="EMBL" id="CP046908">
    <property type="protein sequence ID" value="QGZ36600.1"/>
    <property type="molecule type" value="Genomic_DNA"/>
</dbReference>
<dbReference type="OrthoDB" id="9771666at2"/>
<organism evidence="3 4">
    <name type="scientific">Stappia indica</name>
    <dbReference type="NCBI Taxonomy" id="538381"/>
    <lineage>
        <taxon>Bacteria</taxon>
        <taxon>Pseudomonadati</taxon>
        <taxon>Pseudomonadota</taxon>
        <taxon>Alphaproteobacteria</taxon>
        <taxon>Hyphomicrobiales</taxon>
        <taxon>Stappiaceae</taxon>
        <taxon>Stappia</taxon>
    </lineage>
</organism>
<gene>
    <name evidence="3" type="ORF">GH266_20175</name>
</gene>
<proteinExistence type="predicted"/>
<sequence>MGDTLATYAALSLAQREETPPEVFRYEEDAMGGIDVFNGSAEGPLIYFLHGGAWRSGDRSMYSFLARNLGRIGCPLAVPDYPKIQTVGLPAMVGRVAAALRALLAQRPDYARRGLVLAGHSSGAHLAACLATGAGGIDIAERVSACLLVSGIYDMEPVLLSSRRSYVEVTEAEARRLSPLVHVEALEPGRITLAYGSRESPEFIRQAEEFGRVLASMRRDVRMLRVEDRDHFTILLDCSNPASALWQALTSLVASTQRCEAPHTREMQGPD</sequence>
<reference evidence="3 4" key="1">
    <citation type="submission" date="2019-12" db="EMBL/GenBank/DDBJ databases">
        <title>The genome of Stappia indica PHM037.</title>
        <authorList>
            <person name="Kacar D."/>
            <person name="Galan B."/>
            <person name="Canedo L."/>
            <person name="Rodriguez P."/>
            <person name="de la Calle F."/>
            <person name="Garcia J.L."/>
        </authorList>
    </citation>
    <scope>NUCLEOTIDE SEQUENCE [LARGE SCALE GENOMIC DNA]</scope>
    <source>
        <strain evidence="3 4">PHM037</strain>
    </source>
</reference>
<dbReference type="KEGG" id="siw:GH266_20175"/>
<dbReference type="RefSeq" id="WP_158195426.1">
    <property type="nucleotide sequence ID" value="NZ_CP046908.1"/>
</dbReference>
<dbReference type="Gene3D" id="3.40.50.1820">
    <property type="entry name" value="alpha/beta hydrolase"/>
    <property type="match status" value="1"/>
</dbReference>
<name>A0A857CC48_9HYPH</name>
<dbReference type="Pfam" id="PF20434">
    <property type="entry name" value="BD-FAE"/>
    <property type="match status" value="1"/>
</dbReference>
<dbReference type="InterPro" id="IPR050300">
    <property type="entry name" value="GDXG_lipolytic_enzyme"/>
</dbReference>
<feature type="domain" description="BD-FAE-like" evidence="2">
    <location>
        <begin position="40"/>
        <end position="135"/>
    </location>
</feature>
<dbReference type="Proteomes" id="UP000435648">
    <property type="component" value="Chromosome"/>
</dbReference>
<evidence type="ECO:0000259" key="2">
    <source>
        <dbReference type="Pfam" id="PF20434"/>
    </source>
</evidence>
<keyword evidence="1 3" id="KW-0378">Hydrolase</keyword>
<dbReference type="SUPFAM" id="SSF53474">
    <property type="entry name" value="alpha/beta-Hydrolases"/>
    <property type="match status" value="1"/>
</dbReference>
<dbReference type="GO" id="GO:0016787">
    <property type="term" value="F:hydrolase activity"/>
    <property type="evidence" value="ECO:0007669"/>
    <property type="project" value="UniProtKB-KW"/>
</dbReference>
<dbReference type="PANTHER" id="PTHR48081:SF33">
    <property type="entry name" value="KYNURENINE FORMAMIDASE"/>
    <property type="match status" value="1"/>
</dbReference>
<evidence type="ECO:0000313" key="3">
    <source>
        <dbReference type="EMBL" id="QGZ36600.1"/>
    </source>
</evidence>
<dbReference type="AlphaFoldDB" id="A0A857CC48"/>
<dbReference type="InterPro" id="IPR029058">
    <property type="entry name" value="AB_hydrolase_fold"/>
</dbReference>
<evidence type="ECO:0000313" key="4">
    <source>
        <dbReference type="Proteomes" id="UP000435648"/>
    </source>
</evidence>
<accession>A0A857CC48</accession>
<evidence type="ECO:0000256" key="1">
    <source>
        <dbReference type="ARBA" id="ARBA00022801"/>
    </source>
</evidence>